<accession>A0A1C1CGK8</accession>
<evidence type="ECO:0000256" key="4">
    <source>
        <dbReference type="ARBA" id="ARBA00023125"/>
    </source>
</evidence>
<keyword evidence="9" id="KW-1185">Reference proteome</keyword>
<dbReference type="Proteomes" id="UP000094526">
    <property type="component" value="Unassembled WGS sequence"/>
</dbReference>
<dbReference type="GO" id="GO:0046872">
    <property type="term" value="F:metal ion binding"/>
    <property type="evidence" value="ECO:0007669"/>
    <property type="project" value="UniProtKB-KW"/>
</dbReference>
<keyword evidence="2" id="KW-0862">Zinc</keyword>
<gene>
    <name evidence="8" type="ORF">CLCR_03327</name>
</gene>
<dbReference type="AlphaFoldDB" id="A0A1C1CGK8"/>
<dbReference type="InterPro" id="IPR021858">
    <property type="entry name" value="Fun_TF"/>
</dbReference>
<evidence type="ECO:0000313" key="8">
    <source>
        <dbReference type="EMBL" id="OCT47655.1"/>
    </source>
</evidence>
<dbReference type="GO" id="GO:0003677">
    <property type="term" value="F:DNA binding"/>
    <property type="evidence" value="ECO:0007669"/>
    <property type="project" value="UniProtKB-KW"/>
</dbReference>
<keyword evidence="3" id="KW-0805">Transcription regulation</keyword>
<evidence type="ECO:0000256" key="2">
    <source>
        <dbReference type="ARBA" id="ARBA00022833"/>
    </source>
</evidence>
<dbReference type="VEuPathDB" id="FungiDB:G647_10389"/>
<feature type="region of interest" description="Disordered" evidence="7">
    <location>
        <begin position="1"/>
        <end position="32"/>
    </location>
</feature>
<protein>
    <submittedName>
        <fullName evidence="8">Zn(II)2Cys6 transcription factor</fullName>
    </submittedName>
</protein>
<dbReference type="STRING" id="86049.A0A1C1CGK8"/>
<evidence type="ECO:0000256" key="5">
    <source>
        <dbReference type="ARBA" id="ARBA00023163"/>
    </source>
</evidence>
<dbReference type="Pfam" id="PF11951">
    <property type="entry name" value="Fungal_trans_2"/>
    <property type="match status" value="1"/>
</dbReference>
<keyword evidence="4" id="KW-0238">DNA-binding</keyword>
<evidence type="ECO:0000256" key="1">
    <source>
        <dbReference type="ARBA" id="ARBA00022723"/>
    </source>
</evidence>
<feature type="compositionally biased region" description="Polar residues" evidence="7">
    <location>
        <begin position="648"/>
        <end position="658"/>
    </location>
</feature>
<evidence type="ECO:0000313" key="9">
    <source>
        <dbReference type="Proteomes" id="UP000094526"/>
    </source>
</evidence>
<keyword evidence="1" id="KW-0479">Metal-binding</keyword>
<evidence type="ECO:0000256" key="7">
    <source>
        <dbReference type="SAM" id="MobiDB-lite"/>
    </source>
</evidence>
<name>A0A1C1CGK8_9EURO</name>
<evidence type="ECO:0000256" key="3">
    <source>
        <dbReference type="ARBA" id="ARBA00023015"/>
    </source>
</evidence>
<dbReference type="InterPro" id="IPR052360">
    <property type="entry name" value="Transcr_Regulatory_Proteins"/>
</dbReference>
<dbReference type="PANTHER" id="PTHR36206:SF4">
    <property type="entry name" value="HYPOTHETICAL CONSERVED PROTEIN (EUROFUNG)-RELATED"/>
    <property type="match status" value="1"/>
</dbReference>
<evidence type="ECO:0000256" key="6">
    <source>
        <dbReference type="ARBA" id="ARBA00023242"/>
    </source>
</evidence>
<organism evidence="8 9">
    <name type="scientific">Cladophialophora carrionii</name>
    <dbReference type="NCBI Taxonomy" id="86049"/>
    <lineage>
        <taxon>Eukaryota</taxon>
        <taxon>Fungi</taxon>
        <taxon>Dikarya</taxon>
        <taxon>Ascomycota</taxon>
        <taxon>Pezizomycotina</taxon>
        <taxon>Eurotiomycetes</taxon>
        <taxon>Chaetothyriomycetidae</taxon>
        <taxon>Chaetothyriales</taxon>
        <taxon>Herpotrichiellaceae</taxon>
        <taxon>Cladophialophora</taxon>
    </lineage>
</organism>
<reference evidence="9" key="1">
    <citation type="submission" date="2015-07" db="EMBL/GenBank/DDBJ databases">
        <authorList>
            <person name="Teixeira M.M."/>
            <person name="Souza R.C."/>
            <person name="Almeida L.G."/>
            <person name="Vicente V.A."/>
            <person name="de Hoog S."/>
            <person name="Bocca A.L."/>
            <person name="de Almeida S.R."/>
            <person name="Vasconcelos A.T."/>
            <person name="Felipe M.S."/>
        </authorList>
    </citation>
    <scope>NUCLEOTIDE SEQUENCE [LARGE SCALE GENOMIC DNA]</scope>
    <source>
        <strain evidence="9">KSF</strain>
    </source>
</reference>
<dbReference type="VEuPathDB" id="FungiDB:CLCR_03327"/>
<keyword evidence="5" id="KW-0804">Transcription</keyword>
<proteinExistence type="predicted"/>
<dbReference type="OrthoDB" id="3598904at2759"/>
<sequence>MFDGNIASNKKARKSTPKVRSGSTGLRASRKCEGYPEGARGLSAQPLPLEPASITAYSIPFKVPGSQADRQLLHYFCCQAAWNLSSGTDPTLWTELILQRANHQPVIRNALVALSSLHKDYLCGELAGPEYETPTPSTSLAPVANVKTMAVISRCHRQLRNYLARPDASPDVALVCSLIFYTFESLLGESQRAIWHLDQGLILLRKCQLDHSLASDDPLIPHLSTLLHHLDLQASCFDDRRPPLLRLATDAETKGHVDIVPDTFLDLTHAEAVLTKIQNWALHHLVNYVHYRGAGVEELPSESFVERLVLAAQLQKFETVLDRFAYHGSSISNTATHNQREDRRQQRTQRLLLLRVNLHTFSYLVKENLPLLTADAYDMAKKVMALLPGFSERPLAQMVLSGGETETDLESALASIEALLSQTWPLPDSAATGAGTTTTSATPARPYTLSTHLIAAIYFLSLKTTNKQIVEKATALFSHPQLRHARDGLWDARTAAFLVKNLVRVRQNGNVTEGRDASDILMHIAEQDIGVDIAQLQRIFHMSEKAGLPMMQSKKFTLVLRKGAVVRKHIGQEHTVSSCAYSSTPTSATVKRDAHDVHAPVHGFEHQQHVAGARRHTLPTDHLAPMPVPPRRTPSKTGPSRAQGKFGPQTQPEGTANVSPEYPDWNAGIHVSSDPSAVFKPEPYPTPAAVTTRPFRF</sequence>
<keyword evidence="6" id="KW-0539">Nucleus</keyword>
<feature type="region of interest" description="Disordered" evidence="7">
    <location>
        <begin position="619"/>
        <end position="697"/>
    </location>
</feature>
<comment type="caution">
    <text evidence="8">The sequence shown here is derived from an EMBL/GenBank/DDBJ whole genome shotgun (WGS) entry which is preliminary data.</text>
</comment>
<dbReference type="PANTHER" id="PTHR36206">
    <property type="entry name" value="ASPERCRYPTIN BIOSYNTHESIS CLUSTER-SPECIFIC TRANSCRIPTION REGULATOR ATNN-RELATED"/>
    <property type="match status" value="1"/>
</dbReference>
<dbReference type="EMBL" id="LGRB01000013">
    <property type="protein sequence ID" value="OCT47655.1"/>
    <property type="molecule type" value="Genomic_DNA"/>
</dbReference>
<dbReference type="eggNOG" id="ENOG502SND8">
    <property type="taxonomic scope" value="Eukaryota"/>
</dbReference>